<feature type="compositionally biased region" description="Polar residues" evidence="1">
    <location>
        <begin position="523"/>
        <end position="539"/>
    </location>
</feature>
<feature type="compositionally biased region" description="Low complexity" evidence="1">
    <location>
        <begin position="952"/>
        <end position="967"/>
    </location>
</feature>
<keyword evidence="3" id="KW-1185">Reference proteome</keyword>
<feature type="compositionally biased region" description="Polar residues" evidence="1">
    <location>
        <begin position="620"/>
        <end position="633"/>
    </location>
</feature>
<feature type="region of interest" description="Disordered" evidence="1">
    <location>
        <begin position="559"/>
        <end position="634"/>
    </location>
</feature>
<evidence type="ECO:0000256" key="1">
    <source>
        <dbReference type="SAM" id="MobiDB-lite"/>
    </source>
</evidence>
<dbReference type="AlphaFoldDB" id="A0A066VVS9"/>
<evidence type="ECO:0000313" key="2">
    <source>
        <dbReference type="EMBL" id="KDN45606.1"/>
    </source>
</evidence>
<name>A0A066VVS9_TILAU</name>
<protein>
    <submittedName>
        <fullName evidence="2">Uncharacterized protein</fullName>
    </submittedName>
</protein>
<dbReference type="RefSeq" id="XP_013243245.1">
    <property type="nucleotide sequence ID" value="XM_013387791.1"/>
</dbReference>
<dbReference type="EMBL" id="JMSN01000041">
    <property type="protein sequence ID" value="KDN45606.1"/>
    <property type="molecule type" value="Genomic_DNA"/>
</dbReference>
<accession>A0A066VVS9</accession>
<proteinExistence type="predicted"/>
<dbReference type="InParanoid" id="A0A066VVS9"/>
<comment type="caution">
    <text evidence="2">The sequence shown here is derived from an EMBL/GenBank/DDBJ whole genome shotgun (WGS) entry which is preliminary data.</text>
</comment>
<feature type="region of interest" description="Disordered" evidence="1">
    <location>
        <begin position="652"/>
        <end position="673"/>
    </location>
</feature>
<sequence>MMRGKANARRSSPSPTPVKLGGGWIRDRKRGQSPQAKDADSYGQIYRRPPLQATDDSNNKWSRVSIHPRNSFEEHVETWDRDVARPESRKMAAQRETTSKSSKAIFGTTDVDQISWSASRDKAQSHPEMSGTISKQLRLAMEDSSTGPLQISKGKQIHSKGTVVVNPARRGDRPIKAQVKQTCMRTFLQGSRHKSPTCVEKVQTFARGPTPPKSVYSSTERMLGRPQNRKSDVGPSNASVWKRTIDPSSEENGSPVSLAKRPRHSEPPMSKYRSNTHDHTCFNMPTSQFEPLIDDNSTGTCEDEIPMYTGPLRFEREAETTRGNDEDDYVESHPSMLLSDIDLASQTPFVHDTLPESPKLDWQRNLNPQIMNQYRRLNGIQPTESQEGIELSWLKRQGLYQSPPDPEGPRAIALHAKKSNKARIKSAHPPETPNTRLQEYFEELESNDSTDQTLVSTRKVPLQPPSPLPCNDVSSSPLHFLPSQGLVSAPASPQQPQQQTLSPQRRVHLMLPPQTPVRRKSHISSMTPSAPKSGGQVQRNLPPLDASNETQALEWLEDDGRTSASISPAKSNVSSSPPKGCGTRTPLFKAQASPQRRVLPSSQLSETQPLAWASEDDSGDTISHGTCSSTSPQRVGIAALRKQLRAKALLEMETQPLDWPSDESDTSEEDDQTVRPVGVDAKVLVPETAHLRSSSLCLPGTASAFSPAHRPASTATTDQALVPETVLQNTSSPLPFSPTKDRRASVIIVPETIIQDTSSSPHRLEPTLNSFAAKQAPSSSPPQSMLPAASTTIKPTPASPRRRQGRLVALDDIWSGVELEFGSVQAAFDQETFDANATQHQSKLSQFGFQQAWRGVGSKAPPQQRPAGLDAPQHERQWPSLGEGMTEDLTDEEEGPSESVIVRRYRAEQRDQERYERERQAALEANRRQFQLDGIQTTDGTAKNLGRSSDPSSQAGSSLTSGSITSGPDPSLVKSRLSERSKAILFGSKQ</sequence>
<feature type="compositionally biased region" description="Basic and acidic residues" evidence="1">
    <location>
        <begin position="70"/>
        <end position="90"/>
    </location>
</feature>
<feature type="region of interest" description="Disordered" evidence="1">
    <location>
        <begin position="772"/>
        <end position="803"/>
    </location>
</feature>
<feature type="compositionally biased region" description="Polar residues" evidence="1">
    <location>
        <begin position="562"/>
        <end position="577"/>
    </location>
</feature>
<dbReference type="Proteomes" id="UP000027361">
    <property type="component" value="Unassembled WGS sequence"/>
</dbReference>
<feature type="compositionally biased region" description="Polar residues" evidence="1">
    <location>
        <begin position="246"/>
        <end position="255"/>
    </location>
</feature>
<feature type="compositionally biased region" description="Polar residues" evidence="1">
    <location>
        <begin position="934"/>
        <end position="951"/>
    </location>
</feature>
<feature type="compositionally biased region" description="Low complexity" evidence="1">
    <location>
        <begin position="488"/>
        <end position="504"/>
    </location>
</feature>
<reference evidence="2 3" key="1">
    <citation type="submission" date="2014-05" db="EMBL/GenBank/DDBJ databases">
        <title>Draft genome sequence of a rare smut relative, Tilletiaria anomala UBC 951.</title>
        <authorList>
            <consortium name="DOE Joint Genome Institute"/>
            <person name="Toome M."/>
            <person name="Kuo A."/>
            <person name="Henrissat B."/>
            <person name="Lipzen A."/>
            <person name="Tritt A."/>
            <person name="Yoshinaga Y."/>
            <person name="Zane M."/>
            <person name="Barry K."/>
            <person name="Grigoriev I.V."/>
            <person name="Spatafora J.W."/>
            <person name="Aimea M.C."/>
        </authorList>
    </citation>
    <scope>NUCLEOTIDE SEQUENCE [LARGE SCALE GENOMIC DNA]</scope>
    <source>
        <strain evidence="2 3">UBC 951</strain>
    </source>
</reference>
<dbReference type="HOGENOM" id="CLU_301718_0_0_1"/>
<feature type="region of interest" description="Disordered" evidence="1">
    <location>
        <begin position="444"/>
        <end position="543"/>
    </location>
</feature>
<feature type="region of interest" description="Disordered" evidence="1">
    <location>
        <begin position="1"/>
        <end position="106"/>
    </location>
</feature>
<feature type="compositionally biased region" description="Acidic residues" evidence="1">
    <location>
        <begin position="885"/>
        <end position="896"/>
    </location>
</feature>
<feature type="compositionally biased region" description="Low complexity" evidence="1">
    <location>
        <begin position="772"/>
        <end position="790"/>
    </location>
</feature>
<feature type="compositionally biased region" description="Acidic residues" evidence="1">
    <location>
        <begin position="660"/>
        <end position="671"/>
    </location>
</feature>
<feature type="region of interest" description="Disordered" evidence="1">
    <location>
        <begin position="205"/>
        <end position="278"/>
    </location>
</feature>
<feature type="compositionally biased region" description="Basic and acidic residues" evidence="1">
    <location>
        <begin position="905"/>
        <end position="927"/>
    </location>
</feature>
<gene>
    <name evidence="2" type="ORF">K437DRAFT_120851</name>
</gene>
<dbReference type="GeneID" id="25261379"/>
<evidence type="ECO:0000313" key="3">
    <source>
        <dbReference type="Proteomes" id="UP000027361"/>
    </source>
</evidence>
<feature type="region of interest" description="Disordered" evidence="1">
    <location>
        <begin position="855"/>
        <end position="990"/>
    </location>
</feature>
<organism evidence="2 3">
    <name type="scientific">Tilletiaria anomala (strain ATCC 24038 / CBS 436.72 / UBC 951)</name>
    <dbReference type="NCBI Taxonomy" id="1037660"/>
    <lineage>
        <taxon>Eukaryota</taxon>
        <taxon>Fungi</taxon>
        <taxon>Dikarya</taxon>
        <taxon>Basidiomycota</taxon>
        <taxon>Ustilaginomycotina</taxon>
        <taxon>Exobasidiomycetes</taxon>
        <taxon>Georgefischeriales</taxon>
        <taxon>Tilletiariaceae</taxon>
        <taxon>Tilletiaria</taxon>
    </lineage>
</organism>